<keyword evidence="1" id="KW-0472">Membrane</keyword>
<feature type="transmembrane region" description="Helical" evidence="1">
    <location>
        <begin position="388"/>
        <end position="405"/>
    </location>
</feature>
<feature type="transmembrane region" description="Helical" evidence="1">
    <location>
        <begin position="275"/>
        <end position="295"/>
    </location>
</feature>
<evidence type="ECO:0008006" key="4">
    <source>
        <dbReference type="Google" id="ProtNLM"/>
    </source>
</evidence>
<keyword evidence="3" id="KW-1185">Reference proteome</keyword>
<gene>
    <name evidence="2" type="ORF">O3W52_11545</name>
</gene>
<dbReference type="RefSeq" id="WP_269279269.1">
    <property type="nucleotide sequence ID" value="NZ_JAPVOI010000004.1"/>
</dbReference>
<dbReference type="Proteomes" id="UP001079430">
    <property type="component" value="Unassembled WGS sequence"/>
</dbReference>
<feature type="transmembrane region" description="Helical" evidence="1">
    <location>
        <begin position="236"/>
        <end position="260"/>
    </location>
</feature>
<name>A0ABT4KFE6_9HYPH</name>
<feature type="transmembrane region" description="Helical" evidence="1">
    <location>
        <begin position="28"/>
        <end position="47"/>
    </location>
</feature>
<reference evidence="2" key="1">
    <citation type="submission" date="2022-10" db="EMBL/GenBank/DDBJ databases">
        <title>Whole genome sequencing of three plant growth promoting bacteria isolated from Vachellia tortilis subsp. raddiana in Morocco.</title>
        <authorList>
            <person name="Hnini M."/>
            <person name="Zouagui R."/>
            <person name="Zouagui H."/>
            <person name="Chemao Elfihri M.-W."/>
            <person name="Ibrahimi A."/>
            <person name="Sbabou L."/>
            <person name="Aurag J."/>
        </authorList>
    </citation>
    <scope>NUCLEOTIDE SEQUENCE</scope>
    <source>
        <strain evidence="2">LMR678</strain>
    </source>
</reference>
<sequence>MAETVGTSFASHEHAGAKHAPFSSRLPAMVFAYALPVIAFLIVKMLLAEDYVGRDNDDVMRLVQVRDLLAGQSWFDLTQTRLGLDGGTLMHWSRLIDLPLAAIISLFEPFAGAERAEMIALAIWPLLLVIPLLAAMGLAGWRIGGPQCMHFCLGFAAIFVATSNRFLAGAIDHHNVQLVLVATMVAMVVDQRYRATNFAIAGAAAALAVAIGVETTPFVAVICLVVAVIWAWEGQVFAAAAAAFGAALAATVSAAFFLTVSPHLYRVVTCDSLSIAFYALSATGGVLLAGAAIVASRLQRPARFAVLSFNGVVIAGVLLGLAPECLRNPLADLDPLLRELWLDRVTEARSFLFIAQLDPANLGTFYAAGLLAVGFCLWRIWRGERTGLSLILLAVILVNWGIALMQVRAAVFANLLSILPISLLLVDLRSKSMREAEAPLASVIYLTAALVSVPAVWAVAGELAVNGVVQLAGNATGGPEGAGHCYSSVAMADLQKIEPATLVVDPSNMGASILRFTEHRALSAPYHRNPQGMLAELRIGLATPDEAARMLKALGDPLLAFCADDPQTRMITKRAPEGLYGRLSSGEVPDFLESLPVTAETGVKLFRLKADVLPQVAE</sequence>
<organism evidence="2 3">
    <name type="scientific">Sinorhizobium psoraleae</name>
    <dbReference type="NCBI Taxonomy" id="520838"/>
    <lineage>
        <taxon>Bacteria</taxon>
        <taxon>Pseudomonadati</taxon>
        <taxon>Pseudomonadota</taxon>
        <taxon>Alphaproteobacteria</taxon>
        <taxon>Hyphomicrobiales</taxon>
        <taxon>Rhizobiaceae</taxon>
        <taxon>Sinorhizobium/Ensifer group</taxon>
        <taxon>Sinorhizobium</taxon>
    </lineage>
</organism>
<evidence type="ECO:0000313" key="3">
    <source>
        <dbReference type="Proteomes" id="UP001079430"/>
    </source>
</evidence>
<feature type="transmembrane region" description="Helical" evidence="1">
    <location>
        <begin position="440"/>
        <end position="460"/>
    </location>
</feature>
<feature type="transmembrane region" description="Helical" evidence="1">
    <location>
        <begin position="302"/>
        <end position="322"/>
    </location>
</feature>
<proteinExistence type="predicted"/>
<keyword evidence="1" id="KW-0812">Transmembrane</keyword>
<feature type="transmembrane region" description="Helical" evidence="1">
    <location>
        <begin position="411"/>
        <end position="428"/>
    </location>
</feature>
<feature type="transmembrane region" description="Helical" evidence="1">
    <location>
        <begin position="118"/>
        <end position="139"/>
    </location>
</feature>
<comment type="caution">
    <text evidence="2">The sequence shown here is derived from an EMBL/GenBank/DDBJ whole genome shotgun (WGS) entry which is preliminary data.</text>
</comment>
<feature type="transmembrane region" description="Helical" evidence="1">
    <location>
        <begin position="198"/>
        <end position="229"/>
    </location>
</feature>
<protein>
    <recommendedName>
        <fullName evidence="4">4-amino-4-deoxy-L-arabinose transferase-like glycosyltransferase</fullName>
    </recommendedName>
</protein>
<keyword evidence="1" id="KW-1133">Transmembrane helix</keyword>
<feature type="transmembrane region" description="Helical" evidence="1">
    <location>
        <begin position="363"/>
        <end position="381"/>
    </location>
</feature>
<dbReference type="EMBL" id="JAPVOI010000004">
    <property type="protein sequence ID" value="MCZ4090682.1"/>
    <property type="molecule type" value="Genomic_DNA"/>
</dbReference>
<evidence type="ECO:0000256" key="1">
    <source>
        <dbReference type="SAM" id="Phobius"/>
    </source>
</evidence>
<accession>A0ABT4KFE6</accession>
<evidence type="ECO:0000313" key="2">
    <source>
        <dbReference type="EMBL" id="MCZ4090682.1"/>
    </source>
</evidence>